<dbReference type="EMBL" id="CP144531">
    <property type="protein sequence ID" value="WWC59134.1"/>
    <property type="molecule type" value="Genomic_DNA"/>
</dbReference>
<feature type="compositionally biased region" description="Low complexity" evidence="1">
    <location>
        <begin position="63"/>
        <end position="89"/>
    </location>
</feature>
<feature type="compositionally biased region" description="Low complexity" evidence="1">
    <location>
        <begin position="377"/>
        <end position="391"/>
    </location>
</feature>
<dbReference type="Proteomes" id="UP000078595">
    <property type="component" value="Chromosome 2"/>
</dbReference>
<feature type="region of interest" description="Disordered" evidence="1">
    <location>
        <begin position="362"/>
        <end position="406"/>
    </location>
</feature>
<feature type="region of interest" description="Disordered" evidence="1">
    <location>
        <begin position="418"/>
        <end position="445"/>
    </location>
</feature>
<evidence type="ECO:0000313" key="4">
    <source>
        <dbReference type="Proteomes" id="UP000078595"/>
    </source>
</evidence>
<dbReference type="EMBL" id="KI894028">
    <property type="protein sequence ID" value="OBR87966.1"/>
    <property type="molecule type" value="Genomic_DNA"/>
</dbReference>
<dbReference type="KEGG" id="kdj:28965881"/>
<evidence type="ECO:0000313" key="3">
    <source>
        <dbReference type="EMBL" id="WWC59134.1"/>
    </source>
</evidence>
<dbReference type="AlphaFoldDB" id="A0A1A6AD30"/>
<dbReference type="RefSeq" id="XP_018265808.1">
    <property type="nucleotide sequence ID" value="XM_018405527.1"/>
</dbReference>
<dbReference type="OrthoDB" id="10556332at2759"/>
<name>A0A1A6AD30_9TREE</name>
<sequence length="466" mass="49929">MPSNTTPLTIPSRPSLISLAPFSSSLEDLRVTEPPLIPSSPSTPMILSSSSCSSGSGSGSGYAPGYATNTSPMRRPSSSTSRSDCYTTTKPTARRGSSLPSIPSTGTPCTRTSFSTTDKSQSTSMTSFGVGLGVSGEDYYPGPEHFGPSTQRGSGSSTMDILQFIELTTQASWAEIESSPLSTIPRISVLPPVAPNANVDMISFLREAPPPGLVRSPTPTPTHAFTRCNPASPTYSNPLSLSIEGTDRQYQAGLAEDDEDEVANDNQVDHRLVTPDLNRVSLLAFLEEDHLHPHAHEDGHLSIHSPNPSLSIDDIHSSSSQSNDLIDFEVVPKSASPRVTSTDMTLTMQEFFDVDNYSYQLSSGPKQSLPMGRRLRSTTTTTTNSSASSQTDIHSKNNDNDNDNDKRVVSLNSFLRNQNAPSCPLSSEETRSLSTSASTSMQKTHTAGKVMRLARGAFKIGYNSKP</sequence>
<reference evidence="3" key="2">
    <citation type="submission" date="2013-07" db="EMBL/GenBank/DDBJ databases">
        <authorList>
            <consortium name="The Broad Institute Genome Sequencing Platform"/>
            <person name="Cuomo C."/>
            <person name="Litvintseva A."/>
            <person name="Chen Y."/>
            <person name="Heitman J."/>
            <person name="Sun S."/>
            <person name="Springer D."/>
            <person name="Dromer F."/>
            <person name="Young S.K."/>
            <person name="Zeng Q."/>
            <person name="Gargeya S."/>
            <person name="Fitzgerald M."/>
            <person name="Abouelleil A."/>
            <person name="Alvarado L."/>
            <person name="Berlin A.M."/>
            <person name="Chapman S.B."/>
            <person name="Dewar J."/>
            <person name="Goldberg J."/>
            <person name="Griggs A."/>
            <person name="Gujja S."/>
            <person name="Hansen M."/>
            <person name="Howarth C."/>
            <person name="Imamovic A."/>
            <person name="Larimer J."/>
            <person name="McCowan C."/>
            <person name="Murphy C."/>
            <person name="Pearson M."/>
            <person name="Priest M."/>
            <person name="Roberts A."/>
            <person name="Saif S."/>
            <person name="Shea T."/>
            <person name="Sykes S."/>
            <person name="Wortman J."/>
            <person name="Nusbaum C."/>
            <person name="Birren B."/>
        </authorList>
    </citation>
    <scope>NUCLEOTIDE SEQUENCE</scope>
    <source>
        <strain evidence="3">CBS 10117</strain>
    </source>
</reference>
<keyword evidence="4" id="KW-1185">Reference proteome</keyword>
<feature type="region of interest" description="Disordered" evidence="1">
    <location>
        <begin position="32"/>
        <end position="127"/>
    </location>
</feature>
<feature type="compositionally biased region" description="Polar residues" evidence="1">
    <location>
        <begin position="98"/>
        <end position="127"/>
    </location>
</feature>
<reference evidence="3" key="3">
    <citation type="submission" date="2024-02" db="EMBL/GenBank/DDBJ databases">
        <title>Comparative genomics of Cryptococcus and Kwoniella reveals pathogenesis evolution and contrasting modes of karyotype evolution via chromosome fusion or intercentromeric recombination.</title>
        <authorList>
            <person name="Coelho M.A."/>
            <person name="David-Palma M."/>
            <person name="Shea T."/>
            <person name="Bowers K."/>
            <person name="McGinley-Smith S."/>
            <person name="Mohammad A.W."/>
            <person name="Gnirke A."/>
            <person name="Yurkov A.M."/>
            <person name="Nowrousian M."/>
            <person name="Sun S."/>
            <person name="Cuomo C.A."/>
            <person name="Heitman J."/>
        </authorList>
    </citation>
    <scope>NUCLEOTIDE SEQUENCE</scope>
    <source>
        <strain evidence="3">CBS 10117</strain>
    </source>
</reference>
<feature type="compositionally biased region" description="Low complexity" evidence="1">
    <location>
        <begin position="39"/>
        <end position="55"/>
    </location>
</feature>
<evidence type="ECO:0000313" key="2">
    <source>
        <dbReference type="EMBL" id="OBR87966.1"/>
    </source>
</evidence>
<organism evidence="2">
    <name type="scientific">Kwoniella dejecticola CBS 10117</name>
    <dbReference type="NCBI Taxonomy" id="1296121"/>
    <lineage>
        <taxon>Eukaryota</taxon>
        <taxon>Fungi</taxon>
        <taxon>Dikarya</taxon>
        <taxon>Basidiomycota</taxon>
        <taxon>Agaricomycotina</taxon>
        <taxon>Tremellomycetes</taxon>
        <taxon>Tremellales</taxon>
        <taxon>Cryptococcaceae</taxon>
        <taxon>Kwoniella</taxon>
    </lineage>
</organism>
<evidence type="ECO:0000256" key="1">
    <source>
        <dbReference type="SAM" id="MobiDB-lite"/>
    </source>
</evidence>
<feature type="region of interest" description="Disordered" evidence="1">
    <location>
        <begin position="296"/>
        <end position="318"/>
    </location>
</feature>
<accession>A0A1A6AD30</accession>
<dbReference type="GeneID" id="28965881"/>
<dbReference type="VEuPathDB" id="FungiDB:I303_02182"/>
<protein>
    <submittedName>
        <fullName evidence="2">Uncharacterized protein</fullName>
    </submittedName>
</protein>
<reference evidence="2" key="1">
    <citation type="submission" date="2013-07" db="EMBL/GenBank/DDBJ databases">
        <title>The Genome Sequence of Cryptococcus dejecticola CBS10117.</title>
        <authorList>
            <consortium name="The Broad Institute Genome Sequencing Platform"/>
            <person name="Cuomo C."/>
            <person name="Litvintseva A."/>
            <person name="Chen Y."/>
            <person name="Heitman J."/>
            <person name="Sun S."/>
            <person name="Springer D."/>
            <person name="Dromer F."/>
            <person name="Young S.K."/>
            <person name="Zeng Q."/>
            <person name="Gargeya S."/>
            <person name="Fitzgerald M."/>
            <person name="Abouelleil A."/>
            <person name="Alvarado L."/>
            <person name="Berlin A.M."/>
            <person name="Chapman S.B."/>
            <person name="Dewar J."/>
            <person name="Goldberg J."/>
            <person name="Griggs A."/>
            <person name="Gujja S."/>
            <person name="Hansen M."/>
            <person name="Howarth C."/>
            <person name="Imamovic A."/>
            <person name="Larimer J."/>
            <person name="McCowan C."/>
            <person name="Murphy C."/>
            <person name="Pearson M."/>
            <person name="Priest M."/>
            <person name="Roberts A."/>
            <person name="Saif S."/>
            <person name="Shea T."/>
            <person name="Sykes S."/>
            <person name="Wortman J."/>
            <person name="Nusbaum C."/>
            <person name="Birren B."/>
        </authorList>
    </citation>
    <scope>NUCLEOTIDE SEQUENCE [LARGE SCALE GENOMIC DNA]</scope>
    <source>
        <strain evidence="2">CBS 10117</strain>
    </source>
</reference>
<feature type="compositionally biased region" description="Basic and acidic residues" evidence="1">
    <location>
        <begin position="393"/>
        <end position="406"/>
    </location>
</feature>
<gene>
    <name evidence="2" type="ORF">I303_02182</name>
    <name evidence="3" type="ORF">I303_101682</name>
</gene>
<proteinExistence type="predicted"/>
<feature type="compositionally biased region" description="Low complexity" evidence="1">
    <location>
        <begin position="309"/>
        <end position="318"/>
    </location>
</feature>